<keyword evidence="5 9" id="KW-0808">Transferase</keyword>
<feature type="active site" description="Nucleophile" evidence="9">
    <location>
        <position position="197"/>
    </location>
</feature>
<dbReference type="SUPFAM" id="SSF56266">
    <property type="entry name" value="DmpA/ArgJ-like"/>
    <property type="match status" value="1"/>
</dbReference>
<accession>A0A158BT94</accession>
<feature type="site" description="Involved in the stabilization of negative charge on the oxyanion by the formation of the oxyanion hole" evidence="9">
    <location>
        <position position="123"/>
    </location>
</feature>
<dbReference type="EC" id="2.3.1.35" evidence="9"/>
<evidence type="ECO:0000256" key="3">
    <source>
        <dbReference type="ARBA" id="ARBA00022571"/>
    </source>
</evidence>
<dbReference type="AlphaFoldDB" id="A0A158BT94"/>
<dbReference type="RefSeq" id="WP_061135431.1">
    <property type="nucleotide sequence ID" value="NZ_FCNX02000007.1"/>
</dbReference>
<dbReference type="InterPro" id="IPR002813">
    <property type="entry name" value="Arg_biosynth_ArgJ"/>
</dbReference>
<evidence type="ECO:0000256" key="7">
    <source>
        <dbReference type="ARBA" id="ARBA00023315"/>
    </source>
</evidence>
<feature type="site" description="Involved in the stabilization of negative charge on the oxyanion by the formation of the oxyanion hole" evidence="9">
    <location>
        <position position="124"/>
    </location>
</feature>
<feature type="binding site" evidence="9">
    <location>
        <position position="197"/>
    </location>
    <ligand>
        <name>substrate</name>
    </ligand>
</feature>
<dbReference type="NCBIfam" id="TIGR00120">
    <property type="entry name" value="ArgJ"/>
    <property type="match status" value="1"/>
</dbReference>
<feature type="binding site" evidence="9">
    <location>
        <position position="408"/>
    </location>
    <ligand>
        <name>substrate</name>
    </ligand>
</feature>
<dbReference type="InterPro" id="IPR016117">
    <property type="entry name" value="ArgJ-like_dom_sf"/>
</dbReference>
<comment type="catalytic activity">
    <reaction evidence="9">
        <text>L-glutamate + acetyl-CoA = N-acetyl-L-glutamate + CoA + H(+)</text>
        <dbReference type="Rhea" id="RHEA:24292"/>
        <dbReference type="ChEBI" id="CHEBI:15378"/>
        <dbReference type="ChEBI" id="CHEBI:29985"/>
        <dbReference type="ChEBI" id="CHEBI:44337"/>
        <dbReference type="ChEBI" id="CHEBI:57287"/>
        <dbReference type="ChEBI" id="CHEBI:57288"/>
        <dbReference type="EC" id="2.3.1.1"/>
    </reaction>
</comment>
<dbReference type="GO" id="GO:0005737">
    <property type="term" value="C:cytoplasm"/>
    <property type="evidence" value="ECO:0007669"/>
    <property type="project" value="UniProtKB-SubCell"/>
</dbReference>
<evidence type="ECO:0000256" key="1">
    <source>
        <dbReference type="ARBA" id="ARBA00006774"/>
    </source>
</evidence>
<comment type="pathway">
    <text evidence="9">Amino-acid biosynthesis; L-arginine biosynthesis; N(2)-acetyl-L-ornithine from L-glutamate: step 1/4.</text>
</comment>
<proteinExistence type="inferred from homology"/>
<evidence type="ECO:0000256" key="2">
    <source>
        <dbReference type="ARBA" id="ARBA00011475"/>
    </source>
</evidence>
<feature type="chain" id="PRO_5023331244" description="Arginine biosynthesis bifunctional protein ArgJ beta chain" evidence="9">
    <location>
        <begin position="197"/>
        <end position="413"/>
    </location>
</feature>
<dbReference type="FunFam" id="3.60.70.12:FF:000001">
    <property type="entry name" value="Arginine biosynthesis bifunctional protein ArgJ, chloroplastic"/>
    <property type="match status" value="1"/>
</dbReference>
<dbReference type="Gene3D" id="3.10.20.340">
    <property type="entry name" value="ArgJ beta chain, C-terminal domain"/>
    <property type="match status" value="1"/>
</dbReference>
<comment type="subunit">
    <text evidence="2 9">Heterotetramer of two alpha and two beta chains.</text>
</comment>
<sequence length="413" mass="43407">MAVNFPSIDPAALHPVAGVTLGYAEANIRKPNRKDVLVIRVDEGASVAGVFTQNRFCAAPVTVCREHLAAAGKGGKGIRALVVNTGNANAGTGDPGMAHARETCAELARLANLDAQQILPFSTGVILEPLPIDRLKAGLPAALASQKAAHWFDAAQAIMTTDTLPKAVSRQVTIDGHVVTLSGISKGAGMIRPNMATMLGFLAFDANVAQPVLDELVKHVADRSFNCITIDGDTSTNDSFILIASGKSSLPAIASTDSPGYAALRDAVTEVAQELAQLIVRDGEGATKFMTITVVGGKDAAECRQIAYAIGHSPLVKTAFYASDPNLGRILAAIGYAGVTDLDVGKIDLYLDDVLVAKAGGRNPEYREEDGQRVMKKSEIAIRVLLGRGSAQATVWTCDLSHDYVSINADYRS</sequence>
<dbReference type="EMBL" id="FCNX02000007">
    <property type="protein sequence ID" value="SAK73293.1"/>
    <property type="molecule type" value="Genomic_DNA"/>
</dbReference>
<evidence type="ECO:0000313" key="10">
    <source>
        <dbReference type="EMBL" id="SAK73293.1"/>
    </source>
</evidence>
<dbReference type="FunFam" id="3.10.20.340:FF:000001">
    <property type="entry name" value="Arginine biosynthesis bifunctional protein ArgJ, chloroplastic"/>
    <property type="match status" value="1"/>
</dbReference>
<comment type="catalytic activity">
    <reaction evidence="8 9">
        <text>N(2)-acetyl-L-ornithine + L-glutamate = N-acetyl-L-glutamate + L-ornithine</text>
        <dbReference type="Rhea" id="RHEA:15349"/>
        <dbReference type="ChEBI" id="CHEBI:29985"/>
        <dbReference type="ChEBI" id="CHEBI:44337"/>
        <dbReference type="ChEBI" id="CHEBI:46911"/>
        <dbReference type="ChEBI" id="CHEBI:57805"/>
        <dbReference type="EC" id="2.3.1.35"/>
    </reaction>
</comment>
<dbReference type="PANTHER" id="PTHR23100">
    <property type="entry name" value="ARGININE BIOSYNTHESIS BIFUNCTIONAL PROTEIN ARGJ"/>
    <property type="match status" value="1"/>
</dbReference>
<keyword evidence="3 9" id="KW-0055">Arginine biosynthesis</keyword>
<dbReference type="GO" id="GO:0006526">
    <property type="term" value="P:L-arginine biosynthetic process"/>
    <property type="evidence" value="ECO:0007669"/>
    <property type="project" value="UniProtKB-UniRule"/>
</dbReference>
<evidence type="ECO:0000256" key="6">
    <source>
        <dbReference type="ARBA" id="ARBA00022813"/>
    </source>
</evidence>
<dbReference type="NCBIfam" id="NF003802">
    <property type="entry name" value="PRK05388.1"/>
    <property type="match status" value="1"/>
</dbReference>
<keyword evidence="11" id="KW-1185">Reference proteome</keyword>
<comment type="pathway">
    <text evidence="9">Amino-acid biosynthesis; L-arginine biosynthesis; L-ornithine and N-acetyl-L-glutamate from L-glutamate and N(2)-acetyl-L-ornithine (cyclic): step 1/1.</text>
</comment>
<dbReference type="CDD" id="cd02152">
    <property type="entry name" value="OAT"/>
    <property type="match status" value="1"/>
</dbReference>
<evidence type="ECO:0000256" key="5">
    <source>
        <dbReference type="ARBA" id="ARBA00022679"/>
    </source>
</evidence>
<keyword evidence="7 9" id="KW-0012">Acyltransferase</keyword>
<keyword evidence="4 9" id="KW-0028">Amino-acid biosynthesis</keyword>
<dbReference type="InterPro" id="IPR042195">
    <property type="entry name" value="ArgJ_beta_C"/>
</dbReference>
<evidence type="ECO:0000313" key="11">
    <source>
        <dbReference type="Proteomes" id="UP000054903"/>
    </source>
</evidence>
<dbReference type="Gene3D" id="3.60.70.12">
    <property type="entry name" value="L-amino peptidase D-ALA esterase/amidase"/>
    <property type="match status" value="1"/>
</dbReference>
<organism evidence="10 11">
    <name type="scientific">Caballeronia fortuita</name>
    <dbReference type="NCBI Taxonomy" id="1777138"/>
    <lineage>
        <taxon>Bacteria</taxon>
        <taxon>Pseudomonadati</taxon>
        <taxon>Pseudomonadota</taxon>
        <taxon>Betaproteobacteria</taxon>
        <taxon>Burkholderiales</taxon>
        <taxon>Burkholderiaceae</taxon>
        <taxon>Caballeronia</taxon>
    </lineage>
</organism>
<feature type="chain" id="PRO_5023331245" description="Arginine biosynthesis bifunctional protein ArgJ alpha chain" evidence="9">
    <location>
        <begin position="1"/>
        <end position="196"/>
    </location>
</feature>
<name>A0A158BT94_9BURK</name>
<comment type="caution">
    <text evidence="10">The sequence shown here is derived from an EMBL/GenBank/DDBJ whole genome shotgun (WGS) entry which is preliminary data.</text>
</comment>
<dbReference type="OrthoDB" id="9804242at2"/>
<dbReference type="GO" id="GO:0004042">
    <property type="term" value="F:L-glutamate N-acetyltransferase activity"/>
    <property type="evidence" value="ECO:0007669"/>
    <property type="project" value="UniProtKB-UniRule"/>
</dbReference>
<gene>
    <name evidence="9" type="primary">argJ</name>
    <name evidence="10" type="ORF">AWB77_03244</name>
</gene>
<keyword evidence="9" id="KW-0963">Cytoplasm</keyword>
<dbReference type="Pfam" id="PF01960">
    <property type="entry name" value="ArgJ"/>
    <property type="match status" value="1"/>
</dbReference>
<dbReference type="PANTHER" id="PTHR23100:SF0">
    <property type="entry name" value="ARGININE BIOSYNTHESIS BIFUNCTIONAL PROTEIN ARGJ, MITOCHONDRIAL"/>
    <property type="match status" value="1"/>
</dbReference>
<feature type="binding site" evidence="9">
    <location>
        <position position="284"/>
    </location>
    <ligand>
        <name>substrate</name>
    </ligand>
</feature>
<dbReference type="UniPathway" id="UPA00068">
    <property type="reaction ID" value="UER00106"/>
</dbReference>
<evidence type="ECO:0000256" key="9">
    <source>
        <dbReference type="HAMAP-Rule" id="MF_01106"/>
    </source>
</evidence>
<feature type="site" description="Cleavage; by autolysis" evidence="9">
    <location>
        <begin position="196"/>
        <end position="197"/>
    </location>
</feature>
<dbReference type="EC" id="2.3.1.1" evidence="9"/>
<feature type="binding site" evidence="9">
    <location>
        <position position="186"/>
    </location>
    <ligand>
        <name>substrate</name>
    </ligand>
</feature>
<keyword evidence="6 9" id="KW-0068">Autocatalytic cleavage</keyword>
<evidence type="ECO:0000256" key="4">
    <source>
        <dbReference type="ARBA" id="ARBA00022605"/>
    </source>
</evidence>
<dbReference type="HAMAP" id="MF_01106">
    <property type="entry name" value="ArgJ"/>
    <property type="match status" value="1"/>
</dbReference>
<feature type="binding site" evidence="9">
    <location>
        <position position="413"/>
    </location>
    <ligand>
        <name>substrate</name>
    </ligand>
</feature>
<protein>
    <recommendedName>
        <fullName evidence="9">Arginine biosynthesis bifunctional protein ArgJ</fullName>
    </recommendedName>
    <domain>
        <recommendedName>
            <fullName evidence="9">Glutamate N-acetyltransferase</fullName>
            <ecNumber evidence="9">2.3.1.35</ecNumber>
        </recommendedName>
        <alternativeName>
            <fullName evidence="9">Ornithine acetyltransferase</fullName>
            <shortName evidence="9">OATase</shortName>
        </alternativeName>
        <alternativeName>
            <fullName evidence="9">Ornithine transacetylase</fullName>
        </alternativeName>
    </domain>
    <domain>
        <recommendedName>
            <fullName evidence="9">Amino-acid acetyltransferase</fullName>
            <ecNumber evidence="9">2.3.1.1</ecNumber>
        </recommendedName>
        <alternativeName>
            <fullName evidence="9">N-acetylglutamate synthase</fullName>
            <shortName evidence="9">AGSase</shortName>
        </alternativeName>
    </domain>
    <component>
        <recommendedName>
            <fullName evidence="9">Arginine biosynthesis bifunctional protein ArgJ alpha chain</fullName>
        </recommendedName>
    </component>
    <component>
        <recommendedName>
            <fullName evidence="9">Arginine biosynthesis bifunctional protein ArgJ beta chain</fullName>
        </recommendedName>
    </component>
</protein>
<dbReference type="STRING" id="1777138.AWB77_03244"/>
<dbReference type="GO" id="GO:0004358">
    <property type="term" value="F:L-glutamate N-acetyltransferase activity, acting on acetyl-L-ornithine as donor"/>
    <property type="evidence" value="ECO:0007669"/>
    <property type="project" value="UniProtKB-UniRule"/>
</dbReference>
<reference evidence="10" key="1">
    <citation type="submission" date="2016-01" db="EMBL/GenBank/DDBJ databases">
        <authorList>
            <person name="Peeters C."/>
        </authorList>
    </citation>
    <scope>NUCLEOTIDE SEQUENCE</scope>
    <source>
        <strain evidence="10">LMG 29320</strain>
    </source>
</reference>
<comment type="similarity">
    <text evidence="1 9">Belongs to the ArgJ family.</text>
</comment>
<comment type="subcellular location">
    <subcellularLocation>
        <location evidence="9">Cytoplasm</location>
    </subcellularLocation>
</comment>
<comment type="function">
    <text evidence="9">Catalyzes two activities which are involved in the cyclic version of arginine biosynthesis: the synthesis of N-acetylglutamate from glutamate and acetyl-CoA as the acetyl donor, and of ornithine by transacetylation between N(2)-acetylornithine and glutamate.</text>
</comment>
<keyword evidence="9" id="KW-0511">Multifunctional enzyme</keyword>
<dbReference type="Proteomes" id="UP000054903">
    <property type="component" value="Unassembled WGS sequence"/>
</dbReference>
<dbReference type="GO" id="GO:0006592">
    <property type="term" value="P:ornithine biosynthetic process"/>
    <property type="evidence" value="ECO:0007669"/>
    <property type="project" value="TreeGrafter"/>
</dbReference>
<feature type="binding site" evidence="9">
    <location>
        <position position="160"/>
    </location>
    <ligand>
        <name>substrate</name>
    </ligand>
</feature>
<evidence type="ECO:0000256" key="8">
    <source>
        <dbReference type="ARBA" id="ARBA00049439"/>
    </source>
</evidence>